<dbReference type="InterPro" id="IPR050889">
    <property type="entry name" value="Dendritic_Spine_Reg/Scaffold"/>
</dbReference>
<dbReference type="RefSeq" id="XP_030202058.1">
    <property type="nucleotide sequence ID" value="XM_030346198.1"/>
</dbReference>
<dbReference type="GeneID" id="115534909"/>
<dbReference type="InterPro" id="IPR036770">
    <property type="entry name" value="Ankyrin_rpt-contain_sf"/>
</dbReference>
<dbReference type="SUPFAM" id="SSF48403">
    <property type="entry name" value="Ankyrin repeat"/>
    <property type="match status" value="1"/>
</dbReference>
<feature type="region of interest" description="Disordered" evidence="4">
    <location>
        <begin position="234"/>
        <end position="254"/>
    </location>
</feature>
<keyword evidence="6" id="KW-1185">Reference proteome</keyword>
<feature type="region of interest" description="Disordered" evidence="4">
    <location>
        <begin position="172"/>
        <end position="213"/>
    </location>
</feature>
<keyword evidence="2 3" id="KW-0040">ANK repeat</keyword>
<feature type="repeat" description="ANK" evidence="3">
    <location>
        <begin position="106"/>
        <end position="142"/>
    </location>
</feature>
<dbReference type="PROSITE" id="PS50297">
    <property type="entry name" value="ANK_REP_REGION"/>
    <property type="match status" value="2"/>
</dbReference>
<name>A0A8C5C775_GADMO</name>
<dbReference type="Ensembl" id="ENSGMOT00000025803.1">
    <property type="protein sequence ID" value="ENSGMOP00000057487.1"/>
    <property type="gene ID" value="ENSGMOG00000032464.1"/>
</dbReference>
<dbReference type="Pfam" id="PF12796">
    <property type="entry name" value="Ank_2"/>
    <property type="match status" value="1"/>
</dbReference>
<organism evidence="5 6">
    <name type="scientific">Gadus morhua</name>
    <name type="common">Atlantic cod</name>
    <dbReference type="NCBI Taxonomy" id="8049"/>
    <lineage>
        <taxon>Eukaryota</taxon>
        <taxon>Metazoa</taxon>
        <taxon>Chordata</taxon>
        <taxon>Craniata</taxon>
        <taxon>Vertebrata</taxon>
        <taxon>Euteleostomi</taxon>
        <taxon>Actinopterygii</taxon>
        <taxon>Neopterygii</taxon>
        <taxon>Teleostei</taxon>
        <taxon>Neoteleostei</taxon>
        <taxon>Acanthomorphata</taxon>
        <taxon>Zeiogadaria</taxon>
        <taxon>Gadariae</taxon>
        <taxon>Gadiformes</taxon>
        <taxon>Gadoidei</taxon>
        <taxon>Gadidae</taxon>
        <taxon>Gadus</taxon>
    </lineage>
</organism>
<dbReference type="KEGG" id="gmh:115534909"/>
<reference evidence="5" key="2">
    <citation type="submission" date="2025-09" db="UniProtKB">
        <authorList>
            <consortium name="Ensembl"/>
        </authorList>
    </citation>
    <scope>IDENTIFICATION</scope>
</reference>
<evidence type="ECO:0000256" key="2">
    <source>
        <dbReference type="ARBA" id="ARBA00023043"/>
    </source>
</evidence>
<dbReference type="GeneTree" id="ENSGT00940000163025"/>
<evidence type="ECO:0000256" key="1">
    <source>
        <dbReference type="ARBA" id="ARBA00022737"/>
    </source>
</evidence>
<reference evidence="5" key="1">
    <citation type="submission" date="2025-08" db="UniProtKB">
        <authorList>
            <consortium name="Ensembl"/>
        </authorList>
    </citation>
    <scope>IDENTIFICATION</scope>
</reference>
<dbReference type="PANTHER" id="PTHR24166:SF30">
    <property type="entry name" value="ANKYRIN REPEAT DOMAIN-CONTAINING PROTEIN 63"/>
    <property type="match status" value="1"/>
</dbReference>
<gene>
    <name evidence="5" type="primary">LOC115534909</name>
</gene>
<dbReference type="PANTHER" id="PTHR24166">
    <property type="entry name" value="ROLLING PEBBLES, ISOFORM B"/>
    <property type="match status" value="1"/>
</dbReference>
<proteinExistence type="predicted"/>
<dbReference type="Gene3D" id="1.25.40.20">
    <property type="entry name" value="Ankyrin repeat-containing domain"/>
    <property type="match status" value="2"/>
</dbReference>
<dbReference type="AlphaFoldDB" id="A0A8C5C775"/>
<feature type="region of interest" description="Disordered" evidence="4">
    <location>
        <begin position="415"/>
        <end position="435"/>
    </location>
</feature>
<keyword evidence="1" id="KW-0677">Repeat</keyword>
<dbReference type="PROSITE" id="PS50088">
    <property type="entry name" value="ANK_REPEAT"/>
    <property type="match status" value="2"/>
</dbReference>
<dbReference type="OMA" id="YYQKRCS"/>
<sequence>MDTRVLLEAMSEDKSHLAKFLLDALDGKIVDTRTEGAQTPLVRCVLLSDCRTRCAAVELLLQRGAGVNHRDHRGRTALSYASERGYLDALKILVRYNADPEIVDMRGNTALMYAVVAGQVQVVEFLVRAFKRMGLQIEMRNKVGNSAVVVARFLGHTECLFALTNNAKWGREHGTSADSTEEFERQGDRSLAPPKDLVFSGVLTPKPPTRQTITHKPITHQVGDKLSKVTTTDYQMPPLRGRSGAPGLYSPRPGKTAAREPFALSNPCTPSPIGVLLTPITNEMGSEREKHHGLEFGERGFEESYYQKRCSLPVSFLRPAPAGRTLLSLRECQTIGRRTASPHEVEVSDSADSPTSLAGFSEFGSKLLRRFTFPELKMGGGGGKESAESSTASVVPPTRGRPSLAIARIPETYPQITRQSRVTGHPQVGSKSSVGSISAVSCEFDFHDGTPSS</sequence>
<evidence type="ECO:0000313" key="5">
    <source>
        <dbReference type="Ensembl" id="ENSGMOP00000057487.1"/>
    </source>
</evidence>
<protein>
    <submittedName>
        <fullName evidence="5">Uncharacterized LOC115534909</fullName>
    </submittedName>
</protein>
<dbReference type="SMART" id="SM00248">
    <property type="entry name" value="ANK"/>
    <property type="match status" value="2"/>
</dbReference>
<feature type="region of interest" description="Disordered" evidence="4">
    <location>
        <begin position="379"/>
        <end position="402"/>
    </location>
</feature>
<evidence type="ECO:0000256" key="4">
    <source>
        <dbReference type="SAM" id="MobiDB-lite"/>
    </source>
</evidence>
<dbReference type="InterPro" id="IPR002110">
    <property type="entry name" value="Ankyrin_rpt"/>
</dbReference>
<evidence type="ECO:0000313" key="6">
    <source>
        <dbReference type="Proteomes" id="UP000694546"/>
    </source>
</evidence>
<dbReference type="Proteomes" id="UP000694546">
    <property type="component" value="Chromosome 21"/>
</dbReference>
<feature type="repeat" description="ANK" evidence="3">
    <location>
        <begin position="73"/>
        <end position="105"/>
    </location>
</feature>
<evidence type="ECO:0000256" key="3">
    <source>
        <dbReference type="PROSITE-ProRule" id="PRU00023"/>
    </source>
</evidence>
<dbReference type="OrthoDB" id="5406014at2759"/>
<accession>A0A8C5C775</accession>